<dbReference type="PANTHER" id="PTHR19957:SF139">
    <property type="entry name" value="SYNTAXIN-17"/>
    <property type="match status" value="1"/>
</dbReference>
<gene>
    <name evidence="5" type="primary">stx17</name>
</gene>
<evidence type="ECO:0000256" key="2">
    <source>
        <dbReference type="ARBA" id="ARBA00023054"/>
    </source>
</evidence>
<dbReference type="InterPro" id="IPR045242">
    <property type="entry name" value="Syntaxin"/>
</dbReference>
<dbReference type="InterPro" id="IPR059001">
    <property type="entry name" value="STX17_N"/>
</dbReference>
<keyword evidence="6" id="KW-1185">Reference proteome</keyword>
<dbReference type="FunCoup" id="A0A672SJC7">
    <property type="interactions" value="1039"/>
</dbReference>
<dbReference type="GO" id="GO:0005484">
    <property type="term" value="F:SNAP receptor activity"/>
    <property type="evidence" value="ECO:0007669"/>
    <property type="project" value="InterPro"/>
</dbReference>
<dbReference type="GO" id="GO:0000149">
    <property type="term" value="F:SNARE binding"/>
    <property type="evidence" value="ECO:0007669"/>
    <property type="project" value="TreeGrafter"/>
</dbReference>
<dbReference type="GO" id="GO:0006887">
    <property type="term" value="P:exocytosis"/>
    <property type="evidence" value="ECO:0007669"/>
    <property type="project" value="TreeGrafter"/>
</dbReference>
<dbReference type="InterPro" id="IPR006012">
    <property type="entry name" value="Syntaxin/epimorphin_CS"/>
</dbReference>
<dbReference type="PROSITE" id="PS50192">
    <property type="entry name" value="T_SNARE"/>
    <property type="match status" value="1"/>
</dbReference>
<evidence type="ECO:0000256" key="1">
    <source>
        <dbReference type="ARBA" id="ARBA00009063"/>
    </source>
</evidence>
<accession>A0A672SJC7</accession>
<dbReference type="InterPro" id="IPR000727">
    <property type="entry name" value="T_SNARE_dom"/>
</dbReference>
<dbReference type="Proteomes" id="UP000472262">
    <property type="component" value="Unassembled WGS sequence"/>
</dbReference>
<name>A0A672SJC7_SINGR</name>
<dbReference type="Pfam" id="PF26585">
    <property type="entry name" value="STX17_N"/>
    <property type="match status" value="1"/>
</dbReference>
<feature type="domain" description="T-SNARE coiled-coil homology" evidence="4">
    <location>
        <begin position="160"/>
        <end position="222"/>
    </location>
</feature>
<reference evidence="5" key="1">
    <citation type="submission" date="2025-08" db="UniProtKB">
        <authorList>
            <consortium name="Ensembl"/>
        </authorList>
    </citation>
    <scope>IDENTIFICATION</scope>
</reference>
<dbReference type="GO" id="GO:0006906">
    <property type="term" value="P:vesicle fusion"/>
    <property type="evidence" value="ECO:0007669"/>
    <property type="project" value="TreeGrafter"/>
</dbReference>
<evidence type="ECO:0000313" key="6">
    <source>
        <dbReference type="Proteomes" id="UP000472262"/>
    </source>
</evidence>
<dbReference type="SUPFAM" id="SSF47661">
    <property type="entry name" value="t-snare proteins"/>
    <property type="match status" value="1"/>
</dbReference>
<dbReference type="GO" id="GO:0048278">
    <property type="term" value="P:vesicle docking"/>
    <property type="evidence" value="ECO:0007669"/>
    <property type="project" value="TreeGrafter"/>
</dbReference>
<dbReference type="GO" id="GO:0005886">
    <property type="term" value="C:plasma membrane"/>
    <property type="evidence" value="ECO:0007669"/>
    <property type="project" value="TreeGrafter"/>
</dbReference>
<sequence length="292" mass="32454">MMAEEAGKLPLLRLEPPIQKFIKVAIPTDLERLHQHQHNIEKFQRNSQWDKLHQEHINSSRTVQQLRSNLREMEKLCGRVRSADAEALEKLVQPIKDRASTAIQEFLWIHSNAINRPDAPTIGKDSHKTISTASDMLHSDCDTGVPGSPVTQTQLLLPEIPPEQNAAESWDSLAEDLLELNGLVNEFTTLVHAQQEKIDSIEANVSIAAANVEEGTRSLGKVRGRGDTPARESIPLYPPASLGLPRHQPIDPPQSARKPQLRERGERAVAMVAEGMEWRGIGSMCVGWPLTG</sequence>
<dbReference type="GO" id="GO:0031201">
    <property type="term" value="C:SNARE complex"/>
    <property type="evidence" value="ECO:0007669"/>
    <property type="project" value="TreeGrafter"/>
</dbReference>
<dbReference type="GO" id="GO:0000421">
    <property type="term" value="C:autophagosome membrane"/>
    <property type="evidence" value="ECO:0007669"/>
    <property type="project" value="TreeGrafter"/>
</dbReference>
<dbReference type="InterPro" id="IPR028676">
    <property type="entry name" value="STX17_SNARE"/>
</dbReference>
<dbReference type="InParanoid" id="A0A672SJC7"/>
<evidence type="ECO:0000256" key="3">
    <source>
        <dbReference type="SAM" id="MobiDB-lite"/>
    </source>
</evidence>
<keyword evidence="2" id="KW-0175">Coiled coil</keyword>
<dbReference type="CDD" id="cd15846">
    <property type="entry name" value="SNARE_syntaxin17"/>
    <property type="match status" value="1"/>
</dbReference>
<dbReference type="GO" id="GO:0006886">
    <property type="term" value="P:intracellular protein transport"/>
    <property type="evidence" value="ECO:0007669"/>
    <property type="project" value="InterPro"/>
</dbReference>
<evidence type="ECO:0000259" key="4">
    <source>
        <dbReference type="PROSITE" id="PS50192"/>
    </source>
</evidence>
<dbReference type="OMA" id="YPVMGAL"/>
<feature type="region of interest" description="Disordered" evidence="3">
    <location>
        <begin position="218"/>
        <end position="263"/>
    </location>
</feature>
<dbReference type="InterPro" id="IPR010989">
    <property type="entry name" value="SNARE"/>
</dbReference>
<evidence type="ECO:0000313" key="5">
    <source>
        <dbReference type="Ensembl" id="ENSSGRP00000101658.1"/>
    </source>
</evidence>
<proteinExistence type="inferred from homology"/>
<dbReference type="SMART" id="SM00397">
    <property type="entry name" value="t_SNARE"/>
    <property type="match status" value="1"/>
</dbReference>
<dbReference type="GO" id="GO:0012505">
    <property type="term" value="C:endomembrane system"/>
    <property type="evidence" value="ECO:0007669"/>
    <property type="project" value="TreeGrafter"/>
</dbReference>
<protein>
    <submittedName>
        <fullName evidence="5">Syntaxin-17-like</fullName>
    </submittedName>
</protein>
<dbReference type="PROSITE" id="PS00914">
    <property type="entry name" value="SYNTAXIN"/>
    <property type="match status" value="1"/>
</dbReference>
<dbReference type="Gene3D" id="1.20.5.110">
    <property type="match status" value="1"/>
</dbReference>
<dbReference type="PANTHER" id="PTHR19957">
    <property type="entry name" value="SYNTAXIN"/>
    <property type="match status" value="1"/>
</dbReference>
<dbReference type="Ensembl" id="ENSSGRT00000108115.1">
    <property type="protein sequence ID" value="ENSSGRP00000101658.1"/>
    <property type="gene ID" value="ENSSGRG00000050574.1"/>
</dbReference>
<comment type="similarity">
    <text evidence="1">Belongs to the syntaxin family.</text>
</comment>
<reference evidence="5" key="2">
    <citation type="submission" date="2025-09" db="UniProtKB">
        <authorList>
            <consortium name="Ensembl"/>
        </authorList>
    </citation>
    <scope>IDENTIFICATION</scope>
</reference>
<dbReference type="AlphaFoldDB" id="A0A672SJC7"/>
<organism evidence="5 6">
    <name type="scientific">Sinocyclocheilus grahami</name>
    <name type="common">Dianchi golden-line fish</name>
    <name type="synonym">Barbus grahami</name>
    <dbReference type="NCBI Taxonomy" id="75366"/>
    <lineage>
        <taxon>Eukaryota</taxon>
        <taxon>Metazoa</taxon>
        <taxon>Chordata</taxon>
        <taxon>Craniata</taxon>
        <taxon>Vertebrata</taxon>
        <taxon>Euteleostomi</taxon>
        <taxon>Actinopterygii</taxon>
        <taxon>Neopterygii</taxon>
        <taxon>Teleostei</taxon>
        <taxon>Ostariophysi</taxon>
        <taxon>Cypriniformes</taxon>
        <taxon>Cyprinidae</taxon>
        <taxon>Cyprininae</taxon>
        <taxon>Sinocyclocheilus</taxon>
    </lineage>
</organism>